<dbReference type="InterPro" id="IPR038765">
    <property type="entry name" value="Papain-like_cys_pep_sf"/>
</dbReference>
<evidence type="ECO:0000313" key="4">
    <source>
        <dbReference type="EMBL" id="KAJ0193216.1"/>
    </source>
</evidence>
<comment type="caution">
    <text evidence="4">The sequence shown here is derived from an EMBL/GenBank/DDBJ whole genome shotgun (WGS) entry which is preliminary data.</text>
</comment>
<dbReference type="AlphaFoldDB" id="A0A9R1UT84"/>
<dbReference type="PANTHER" id="PTHR33018">
    <property type="entry name" value="OS10G0338966 PROTEIN-RELATED"/>
    <property type="match status" value="1"/>
</dbReference>
<dbReference type="Proteomes" id="UP000235145">
    <property type="component" value="Unassembled WGS sequence"/>
</dbReference>
<gene>
    <name evidence="4" type="ORF">LSAT_V11C800445410</name>
</gene>
<dbReference type="InterPro" id="IPR058352">
    <property type="entry name" value="DUF8039"/>
</dbReference>
<organism evidence="4 5">
    <name type="scientific">Lactuca sativa</name>
    <name type="common">Garden lettuce</name>
    <dbReference type="NCBI Taxonomy" id="4236"/>
    <lineage>
        <taxon>Eukaryota</taxon>
        <taxon>Viridiplantae</taxon>
        <taxon>Streptophyta</taxon>
        <taxon>Embryophyta</taxon>
        <taxon>Tracheophyta</taxon>
        <taxon>Spermatophyta</taxon>
        <taxon>Magnoliopsida</taxon>
        <taxon>eudicotyledons</taxon>
        <taxon>Gunneridae</taxon>
        <taxon>Pentapetalae</taxon>
        <taxon>asterids</taxon>
        <taxon>campanulids</taxon>
        <taxon>Asterales</taxon>
        <taxon>Asteraceae</taxon>
        <taxon>Cichorioideae</taxon>
        <taxon>Cichorieae</taxon>
        <taxon>Lactucinae</taxon>
        <taxon>Lactuca</taxon>
    </lineage>
</organism>
<sequence length="714" mass="82003">MNDQPQQQPVPHQQSVPQPQPRKKRTATRLRDITEPQEVEFNSLGQHCGDNQNKFANDCGVVTRKLISIEYPTWKKVPANEKENLWLTIKKRWKIHDENRKSYVLMTCNHKWRSYKKRLKKNFLVNENERNPLESYSYLEKTALQKFKERISSTEFQDISEKARMSSMCNTNPARVGPHGYRGNKAKWEQEKASGQLPSQLYEIKSERSLDYVLGRRSKNESRSKIIPPNMEPIVKKLIDVQKEISEGDLLLGPGEDLLTKAIGPEHPGRTRAVGHDIGLRKGMQGLDKKKRNVVDKDVVSKMQAQLDETKTQLAELRAMLAKQESRNQVPNNVCFAVQNNSSCSMSTLDALNTIKTITCCDLVLPYGDMNQKCARGMVFPYNDGLIHSLPLRENHLKVMIDNIDERYKGIPVPVMTNEVGTLEDAVGTVIQWPRIAIVLSKEQQSKASSQQQIQTTSARPSTAKVVMEKNMPNQKINKPRPIESLRDLLKTNLVVHVVADAGHLEAGAFDFSVTYEDYYRLLKKQTTDLSIITTWQILLQLMLQKRMGKCAFLNPYKILGKACQETPIDVVNYLVDAMQLHHGKSFLIAPYLQNMHWVLLVICPSNHIVYILDSLMKPMKNPVDNYYLLKLLEKAFERYEKNTSIPIVWKLTECNQAGVLERELSGHYVMNWIFDFFGTLWNDKIAFEEKVLVTTVATWAREFLKNFMNDVVV</sequence>
<evidence type="ECO:0000256" key="2">
    <source>
        <dbReference type="SAM" id="MobiDB-lite"/>
    </source>
</evidence>
<reference evidence="4 5" key="1">
    <citation type="journal article" date="2017" name="Nat. Commun.">
        <title>Genome assembly with in vitro proximity ligation data and whole-genome triplication in lettuce.</title>
        <authorList>
            <person name="Reyes-Chin-Wo S."/>
            <person name="Wang Z."/>
            <person name="Yang X."/>
            <person name="Kozik A."/>
            <person name="Arikit S."/>
            <person name="Song C."/>
            <person name="Xia L."/>
            <person name="Froenicke L."/>
            <person name="Lavelle D.O."/>
            <person name="Truco M.J."/>
            <person name="Xia R."/>
            <person name="Zhu S."/>
            <person name="Xu C."/>
            <person name="Xu H."/>
            <person name="Xu X."/>
            <person name="Cox K."/>
            <person name="Korf I."/>
            <person name="Meyers B.C."/>
            <person name="Michelmore R.W."/>
        </authorList>
    </citation>
    <scope>NUCLEOTIDE SEQUENCE [LARGE SCALE GENOMIC DNA]</scope>
    <source>
        <strain evidence="5">cv. Salinas</strain>
        <tissue evidence="4">Seedlings</tissue>
    </source>
</reference>
<protein>
    <recommendedName>
        <fullName evidence="3">DUF8039 domain-containing protein</fullName>
    </recommendedName>
</protein>
<accession>A0A9R1UT84</accession>
<dbReference type="EMBL" id="NBSK02000008">
    <property type="protein sequence ID" value="KAJ0193216.1"/>
    <property type="molecule type" value="Genomic_DNA"/>
</dbReference>
<dbReference type="Pfam" id="PF26133">
    <property type="entry name" value="DUF8039"/>
    <property type="match status" value="1"/>
</dbReference>
<name>A0A9R1UT84_LACSA</name>
<dbReference type="PANTHER" id="PTHR33018:SF37">
    <property type="entry name" value="TRANSPOSASE TNP1_EN_SPM-LIKE DOMAIN-CONTAINING PROTEIN"/>
    <property type="match status" value="1"/>
</dbReference>
<dbReference type="SUPFAM" id="SSF54001">
    <property type="entry name" value="Cysteine proteinases"/>
    <property type="match status" value="1"/>
</dbReference>
<keyword evidence="5" id="KW-1185">Reference proteome</keyword>
<evidence type="ECO:0000259" key="3">
    <source>
        <dbReference type="Pfam" id="PF26133"/>
    </source>
</evidence>
<feature type="compositionally biased region" description="Low complexity" evidence="2">
    <location>
        <begin position="1"/>
        <end position="17"/>
    </location>
</feature>
<dbReference type="Gene3D" id="3.40.395.10">
    <property type="entry name" value="Adenoviral Proteinase, Chain A"/>
    <property type="match status" value="1"/>
</dbReference>
<evidence type="ECO:0000313" key="5">
    <source>
        <dbReference type="Proteomes" id="UP000235145"/>
    </source>
</evidence>
<feature type="domain" description="DUF8039" evidence="3">
    <location>
        <begin position="352"/>
        <end position="440"/>
    </location>
</feature>
<keyword evidence="1" id="KW-0175">Coiled coil</keyword>
<feature type="region of interest" description="Disordered" evidence="2">
    <location>
        <begin position="1"/>
        <end position="32"/>
    </location>
</feature>
<feature type="coiled-coil region" evidence="1">
    <location>
        <begin position="300"/>
        <end position="327"/>
    </location>
</feature>
<evidence type="ECO:0000256" key="1">
    <source>
        <dbReference type="SAM" id="Coils"/>
    </source>
</evidence>
<proteinExistence type="predicted"/>